<accession>A0A0K0J7Q2</accession>
<dbReference type="Pfam" id="PF01757">
    <property type="entry name" value="Acyl_transf_3"/>
    <property type="match status" value="1"/>
</dbReference>
<reference evidence="5" key="3">
    <citation type="submission" date="2019-04" db="EMBL/GenBank/DDBJ databases">
        <authorList>
            <person name="Howe K."/>
            <person name="Paulini M."/>
            <person name="Williams G."/>
        </authorList>
    </citation>
    <scope>NUCLEOTIDE SEQUENCE [LARGE SCALE GENOMIC DNA]</scope>
    <source>
        <strain evidence="5">FR3</strain>
    </source>
</reference>
<feature type="transmembrane region" description="Helical" evidence="2">
    <location>
        <begin position="517"/>
        <end position="544"/>
    </location>
</feature>
<feature type="transmembrane region" description="Helical" evidence="2">
    <location>
        <begin position="437"/>
        <end position="464"/>
    </location>
</feature>
<feature type="transmembrane region" description="Helical" evidence="2">
    <location>
        <begin position="588"/>
        <end position="608"/>
    </location>
</feature>
<accession>A0A4E9FN02</accession>
<dbReference type="PANTHER" id="PTHR11161:SF68">
    <property type="entry name" value="NOSE RESISTANT-TO-FLUOXETINE PROTEIN N-TERMINAL DOMAIN-CONTAINING PROTEIN"/>
    <property type="match status" value="1"/>
</dbReference>
<feature type="compositionally biased region" description="Polar residues" evidence="1">
    <location>
        <begin position="1028"/>
        <end position="1037"/>
    </location>
</feature>
<keyword evidence="5" id="KW-0012">Acyltransferase</keyword>
<evidence type="ECO:0000313" key="4">
    <source>
        <dbReference type="EMBL" id="CTP81450.1"/>
    </source>
</evidence>
<dbReference type="SMART" id="SM00703">
    <property type="entry name" value="NRF"/>
    <property type="match status" value="1"/>
</dbReference>
<dbReference type="AlphaFoldDB" id="A0A0K0J7Q2"/>
<feature type="compositionally biased region" description="Polar residues" evidence="1">
    <location>
        <begin position="1005"/>
        <end position="1019"/>
    </location>
</feature>
<feature type="transmembrane region" description="Helical" evidence="2">
    <location>
        <begin position="645"/>
        <end position="668"/>
    </location>
</feature>
<evidence type="ECO:0000313" key="7">
    <source>
        <dbReference type="WBParaSite" id="Bm2841.1"/>
    </source>
</evidence>
<reference evidence="7" key="4">
    <citation type="submission" date="2019-12" db="UniProtKB">
        <authorList>
            <consortium name="WormBaseParasite"/>
        </authorList>
    </citation>
    <scope>IDENTIFICATION</scope>
</reference>
<dbReference type="STRING" id="6279.A0A0K0J7Q2"/>
<feature type="region of interest" description="Disordered" evidence="1">
    <location>
        <begin position="1005"/>
        <end position="1037"/>
    </location>
</feature>
<protein>
    <submittedName>
        <fullName evidence="5 7">Acyltransferase family protein</fullName>
    </submittedName>
    <submittedName>
        <fullName evidence="4">BMA-OAC-9</fullName>
    </submittedName>
</protein>
<keyword evidence="2" id="KW-0812">Transmembrane</keyword>
<proteinExistence type="predicted"/>
<sequence length="1037" mass="118960">MNQSFIKHSGNRIGTTTPFNEEIKTVEELSSFLERPYFSTLIKANFNKSTKIIDDMDECFKDLAKLIDSVANALLLTTYCRLANQNQTEIKQCFDAHLAFHEHSSQVLDAWGRPSAGIYSSGPFFWLGAYDQCQSIPNIMALNQSVQYCRANIHIEAYGMQHHQIPLFYGMCLPVHCNEHSVNDIFPIFSYFLEKTFGILISENSTVECFKQKDSFFKKLGIPQWTVLAVLAFLSLLVLCGTSIDIYRKRRSRKYSVNKELSRSCSHMTARLIPSTPSQVSSVCAPYAQDDACSFICSDAPSQALTYKSTPAVRRTLKRSACIINSILAFSVRSTYLYLTRPCNRHLNSLYGIRVLSAFWVVIGHTHLFSLEYIGNVRQLWNLLKANGNLSQIIFNSSLSVDSFLLISATVLAYRVHLRILQQKQRKSKRTALSPSGWLIIWFHRFMRLIPAYLITFLIIYLVFPYTGDGPMWSQQNGIFGARCDSNDIWRQLLFVSNFFPNECMPWMWYLALDTQFYMVAPIALLLLYTVPTIAVALIVIVIISSIIYRATVTILFRFPATFVSALLEHNGLATEEMEKMFRHLYAAPQGRIGSFFIGILLGWLLSIKSKQTHSTIQIDIARFASFAMLSFSLFGANYANGFTIFSIFYAATFRIIWAFGLALFVWLCERGHMRMIHSFLAWKKWIFFSRLSYGFYLSHEPVLLYFIWTRRSAIMAFSPFYFITFAMEISVLSLFFASLIAFIIEIPPLMIERKIFKTIRARAVSDEANNEREGKEQNFNVQLYHQRKNDEIVELVPMISPMNRTKQWVEKNHDNLKVASTRFHNRTCHHSTISSATNIFLKGAKKSDGSVGSGALSTCKSFSKESADEKQIFENEPFCTMNSPTVMVSKTRQQFGNIGDDNDDNDVIHQSDTIMEKKCSNAQKFDTLLKQKQKIPLEQNHDKEMSQTENVSFSWIEEARKKLDMEQPTYFQIPYKKERIIAQQSGVNRQKQQHLDIHRLIEQTPLSNKSSSSTNTGETIIHVINGNRESPNESYL</sequence>
<keyword evidence="5" id="KW-0808">Transferase</keyword>
<evidence type="ECO:0000256" key="2">
    <source>
        <dbReference type="SAM" id="Phobius"/>
    </source>
</evidence>
<evidence type="ECO:0000259" key="3">
    <source>
        <dbReference type="SMART" id="SM00703"/>
    </source>
</evidence>
<feature type="transmembrane region" description="Helical" evidence="2">
    <location>
        <begin position="394"/>
        <end position="416"/>
    </location>
</feature>
<evidence type="ECO:0000313" key="6">
    <source>
        <dbReference type="Proteomes" id="UP000006672"/>
    </source>
</evidence>
<dbReference type="EMBL" id="LN857000">
    <property type="protein sequence ID" value="CTP81450.1"/>
    <property type="molecule type" value="Genomic_DNA"/>
</dbReference>
<organism evidence="4">
    <name type="scientific">Brugia malayi</name>
    <name type="common">Filarial nematode worm</name>
    <dbReference type="NCBI Taxonomy" id="6279"/>
    <lineage>
        <taxon>Eukaryota</taxon>
        <taxon>Metazoa</taxon>
        <taxon>Ecdysozoa</taxon>
        <taxon>Nematoda</taxon>
        <taxon>Chromadorea</taxon>
        <taxon>Rhabditida</taxon>
        <taxon>Spirurina</taxon>
        <taxon>Spiruromorpha</taxon>
        <taxon>Filarioidea</taxon>
        <taxon>Onchocercidae</taxon>
        <taxon>Brugia</taxon>
    </lineage>
</organism>
<keyword evidence="2" id="KW-1133">Transmembrane helix</keyword>
<dbReference type="WormBase" id="Bm2841">
    <property type="protein sequence ID" value="BM39042"/>
    <property type="gene ID" value="WBGene00223102"/>
    <property type="gene designation" value="Bma-oac-9"/>
</dbReference>
<feature type="transmembrane region" description="Helical" evidence="2">
    <location>
        <begin position="225"/>
        <end position="247"/>
    </location>
</feature>
<dbReference type="EMBL" id="CAAKNF010000195">
    <property type="protein sequence ID" value="VIO98137.1"/>
    <property type="molecule type" value="Genomic_DNA"/>
</dbReference>
<reference evidence="4 6" key="1">
    <citation type="journal article" date="2007" name="Science">
        <title>Draft genome of the filarial nematode parasite Brugia malayi.</title>
        <authorList>
            <person name="Ghedin E."/>
            <person name="Wang S."/>
            <person name="Spiro D."/>
            <person name="Caler E."/>
            <person name="Zhao Q."/>
            <person name="Crabtree J."/>
            <person name="Allen J.E."/>
            <person name="Delcher A.L."/>
            <person name="Guiliano D.B."/>
            <person name="Miranda-Saavedra D."/>
            <person name="Angiuoli S.V."/>
            <person name="Creasy T."/>
            <person name="Amedeo P."/>
            <person name="Haas B."/>
            <person name="El-Sayed N.M."/>
            <person name="Wortman J.R."/>
            <person name="Feldblyum T."/>
            <person name="Tallon L."/>
            <person name="Schatz M."/>
            <person name="Shumway M."/>
            <person name="Koo H."/>
            <person name="Salzberg S.L."/>
            <person name="Schobel S."/>
            <person name="Pertea M."/>
            <person name="Pop M."/>
            <person name="White O."/>
            <person name="Barton G.J."/>
            <person name="Carlow C.K."/>
            <person name="Crawford M.J."/>
            <person name="Daub J."/>
            <person name="Dimmic M.W."/>
            <person name="Estes C.F."/>
            <person name="Foster J.M."/>
            <person name="Ganatra M."/>
            <person name="Gregory W.F."/>
            <person name="Johnson N.M."/>
            <person name="Jin J."/>
            <person name="Komuniecki R."/>
            <person name="Korf I."/>
            <person name="Kumar S."/>
            <person name="Laney S."/>
            <person name="Li B.W."/>
            <person name="Li W."/>
            <person name="Lindblom T.H."/>
            <person name="Lustigman S."/>
            <person name="Ma D."/>
            <person name="Maina C.V."/>
            <person name="Martin D.M."/>
            <person name="McCarter J.P."/>
            <person name="McReynolds L."/>
            <person name="Mitreva M."/>
            <person name="Nutman T.B."/>
            <person name="Parkinson J."/>
            <person name="Peregrin-Alvarez J.M."/>
            <person name="Poole C."/>
            <person name="Ren Q."/>
            <person name="Saunders L."/>
            <person name="Sluder A.E."/>
            <person name="Smith K."/>
            <person name="Stanke M."/>
            <person name="Unnasch T.R."/>
            <person name="Ware J."/>
            <person name="Wei A.D."/>
            <person name="Weil G."/>
            <person name="Williams D.J."/>
            <person name="Zhang Y."/>
            <person name="Williams S.A."/>
            <person name="Fraser-Liggett C."/>
            <person name="Slatko B."/>
            <person name="Blaxter M.L."/>
            <person name="Scott A.L."/>
        </authorList>
    </citation>
    <scope>NUCLEOTIDE SEQUENCE</scope>
    <source>
        <strain evidence="4 6">FR3</strain>
    </source>
</reference>
<feature type="domain" description="Nose resistant-to-fluoxetine protein N-terminal" evidence="3">
    <location>
        <begin position="77"/>
        <end position="215"/>
    </location>
</feature>
<dbReference type="PANTHER" id="PTHR11161">
    <property type="entry name" value="O-ACYLTRANSFERASE"/>
    <property type="match status" value="1"/>
</dbReference>
<dbReference type="GeneID" id="6098095"/>
<feature type="transmembrane region" description="Helical" evidence="2">
    <location>
        <begin position="620"/>
        <end position="639"/>
    </location>
</feature>
<reference evidence="4" key="2">
    <citation type="submission" date="2012-12" db="EMBL/GenBank/DDBJ databases">
        <authorList>
            <person name="Gao Y.W."/>
            <person name="Fan S.T."/>
            <person name="Sun H.T."/>
            <person name="Wang Z."/>
            <person name="Gao X.L."/>
            <person name="Li Y.G."/>
            <person name="Wang T.C."/>
            <person name="Zhang K."/>
            <person name="Xu W.W."/>
            <person name="Yu Z.J."/>
            <person name="Xia X.Z."/>
        </authorList>
    </citation>
    <scope>NUCLEOTIDE SEQUENCE</scope>
    <source>
        <strain evidence="4">FR3</strain>
    </source>
</reference>
<gene>
    <name evidence="8" type="primary">bma-oac-9</name>
    <name evidence="4 7" type="synonym">Bma-oac-9</name>
    <name evidence="8" type="ORF">Bm2841</name>
    <name evidence="5" type="ORF">BM_BM2841</name>
    <name evidence="4" type="ORF">BM_Bm2841</name>
</gene>
<evidence type="ECO:0000256" key="1">
    <source>
        <dbReference type="SAM" id="MobiDB-lite"/>
    </source>
</evidence>
<dbReference type="OrthoDB" id="207378at2759"/>
<dbReference type="GO" id="GO:0016747">
    <property type="term" value="F:acyltransferase activity, transferring groups other than amino-acyl groups"/>
    <property type="evidence" value="ECO:0007669"/>
    <property type="project" value="InterPro"/>
</dbReference>
<keyword evidence="6" id="KW-1185">Reference proteome</keyword>
<keyword evidence="2" id="KW-0472">Membrane</keyword>
<dbReference type="InterPro" id="IPR002656">
    <property type="entry name" value="Acyl_transf_3_dom"/>
</dbReference>
<evidence type="ECO:0000313" key="5">
    <source>
        <dbReference type="EMBL" id="VIO98137.1"/>
    </source>
</evidence>
<name>A0A0K0J7Q2_BRUMA</name>
<evidence type="ECO:0000313" key="8">
    <source>
        <dbReference type="WormBase" id="Bm2841"/>
    </source>
</evidence>
<feature type="transmembrane region" description="Helical" evidence="2">
    <location>
        <begin position="351"/>
        <end position="374"/>
    </location>
</feature>
<dbReference type="InterPro" id="IPR052728">
    <property type="entry name" value="O2_lipid_transport_reg"/>
</dbReference>
<dbReference type="Pfam" id="PF20146">
    <property type="entry name" value="NRF"/>
    <property type="match status" value="1"/>
</dbReference>
<dbReference type="WBParaSite" id="Bm2841.1">
    <property type="protein sequence ID" value="Bm2841.1"/>
    <property type="gene ID" value="WBGene00223102"/>
</dbReference>
<feature type="transmembrane region" description="Helical" evidence="2">
    <location>
        <begin position="721"/>
        <end position="745"/>
    </location>
</feature>
<dbReference type="Proteomes" id="UP000006672">
    <property type="component" value="Unassembled WGS sequence"/>
</dbReference>
<feature type="transmembrane region" description="Helical" evidence="2">
    <location>
        <begin position="688"/>
        <end position="709"/>
    </location>
</feature>
<dbReference type="RefSeq" id="XP_001894645.2">
    <property type="nucleotide sequence ID" value="XM_001894610.2"/>
</dbReference>
<dbReference type="InterPro" id="IPR006621">
    <property type="entry name" value="Nose-resist-to-fluoxetine_N"/>
</dbReference>